<gene>
    <name evidence="1" type="ORF">MLD38_011387</name>
</gene>
<dbReference type="EMBL" id="CM042883">
    <property type="protein sequence ID" value="KAI4373239.1"/>
    <property type="molecule type" value="Genomic_DNA"/>
</dbReference>
<dbReference type="Proteomes" id="UP001057402">
    <property type="component" value="Chromosome 4"/>
</dbReference>
<accession>A0ACB9R2Y6</accession>
<keyword evidence="2" id="KW-1185">Reference proteome</keyword>
<name>A0ACB9R2Y6_9MYRT</name>
<protein>
    <submittedName>
        <fullName evidence="1">Uncharacterized protein</fullName>
    </submittedName>
</protein>
<reference evidence="2" key="1">
    <citation type="journal article" date="2023" name="Front. Plant Sci.">
        <title>Chromosomal-level genome assembly of Melastoma candidum provides insights into trichome evolution.</title>
        <authorList>
            <person name="Zhong Y."/>
            <person name="Wu W."/>
            <person name="Sun C."/>
            <person name="Zou P."/>
            <person name="Liu Y."/>
            <person name="Dai S."/>
            <person name="Zhou R."/>
        </authorList>
    </citation>
    <scope>NUCLEOTIDE SEQUENCE [LARGE SCALE GENOMIC DNA]</scope>
</reference>
<evidence type="ECO:0000313" key="2">
    <source>
        <dbReference type="Proteomes" id="UP001057402"/>
    </source>
</evidence>
<organism evidence="1 2">
    <name type="scientific">Melastoma candidum</name>
    <dbReference type="NCBI Taxonomy" id="119954"/>
    <lineage>
        <taxon>Eukaryota</taxon>
        <taxon>Viridiplantae</taxon>
        <taxon>Streptophyta</taxon>
        <taxon>Embryophyta</taxon>
        <taxon>Tracheophyta</taxon>
        <taxon>Spermatophyta</taxon>
        <taxon>Magnoliopsida</taxon>
        <taxon>eudicotyledons</taxon>
        <taxon>Gunneridae</taxon>
        <taxon>Pentapetalae</taxon>
        <taxon>rosids</taxon>
        <taxon>malvids</taxon>
        <taxon>Myrtales</taxon>
        <taxon>Melastomataceae</taxon>
        <taxon>Melastomatoideae</taxon>
        <taxon>Melastomateae</taxon>
        <taxon>Melastoma</taxon>
    </lineage>
</organism>
<comment type="caution">
    <text evidence="1">The sequence shown here is derived from an EMBL/GenBank/DDBJ whole genome shotgun (WGS) entry which is preliminary data.</text>
</comment>
<sequence>MQTVEIKVKMDCDGCERRVRHAVCSIRGNLTLRRGGTSEMGVKQNKVSVTGFVDSAKVLKRVRSTGKKAEMWPYVKHPHDCTIM</sequence>
<evidence type="ECO:0000313" key="1">
    <source>
        <dbReference type="EMBL" id="KAI4373239.1"/>
    </source>
</evidence>
<proteinExistence type="predicted"/>